<accession>A0A8S1BC08</accession>
<gene>
    <name evidence="1" type="ORF">APLA_LOCUS14840</name>
</gene>
<protein>
    <recommendedName>
        <fullName evidence="3">HTH psq-type domain-containing protein</fullName>
    </recommendedName>
</protein>
<keyword evidence="2" id="KW-1185">Reference proteome</keyword>
<name>A0A8S1BC08_ARCPL</name>
<evidence type="ECO:0008006" key="3">
    <source>
        <dbReference type="Google" id="ProtNLM"/>
    </source>
</evidence>
<reference evidence="1 2" key="1">
    <citation type="submission" date="2020-04" db="EMBL/GenBank/DDBJ databases">
        <authorList>
            <person name="Wallbank WR R."/>
            <person name="Pardo Diaz C."/>
            <person name="Kozak K."/>
            <person name="Martin S."/>
            <person name="Jiggins C."/>
            <person name="Moest M."/>
            <person name="Warren A I."/>
            <person name="Byers J.R.P. K."/>
            <person name="Montejo-Kovacevich G."/>
            <person name="Yen C E."/>
        </authorList>
    </citation>
    <scope>NUCLEOTIDE SEQUENCE [LARGE SCALE GENOMIC DNA]</scope>
</reference>
<dbReference type="Proteomes" id="UP000494106">
    <property type="component" value="Unassembled WGS sequence"/>
</dbReference>
<evidence type="ECO:0000313" key="1">
    <source>
        <dbReference type="EMBL" id="CAB3255314.1"/>
    </source>
</evidence>
<dbReference type="EMBL" id="CADEBC010000574">
    <property type="protein sequence ID" value="CAB3255314.1"/>
    <property type="molecule type" value="Genomic_DNA"/>
</dbReference>
<evidence type="ECO:0000313" key="2">
    <source>
        <dbReference type="Proteomes" id="UP000494106"/>
    </source>
</evidence>
<sequence length="70" mass="8126">MDLLPTTSFVIAVVFIENLSKRYPFKYKPPKNARKRKKYTKTKLENAICEIKEGASIRKTSIKYGIDRST</sequence>
<dbReference type="OrthoDB" id="4327074at2759"/>
<dbReference type="Gene3D" id="1.10.10.60">
    <property type="entry name" value="Homeodomain-like"/>
    <property type="match status" value="1"/>
</dbReference>
<comment type="caution">
    <text evidence="1">The sequence shown here is derived from an EMBL/GenBank/DDBJ whole genome shotgun (WGS) entry which is preliminary data.</text>
</comment>
<proteinExistence type="predicted"/>
<organism evidence="1 2">
    <name type="scientific">Arctia plantaginis</name>
    <name type="common">Wood tiger moth</name>
    <name type="synonym">Phalaena plantaginis</name>
    <dbReference type="NCBI Taxonomy" id="874455"/>
    <lineage>
        <taxon>Eukaryota</taxon>
        <taxon>Metazoa</taxon>
        <taxon>Ecdysozoa</taxon>
        <taxon>Arthropoda</taxon>
        <taxon>Hexapoda</taxon>
        <taxon>Insecta</taxon>
        <taxon>Pterygota</taxon>
        <taxon>Neoptera</taxon>
        <taxon>Endopterygota</taxon>
        <taxon>Lepidoptera</taxon>
        <taxon>Glossata</taxon>
        <taxon>Ditrysia</taxon>
        <taxon>Noctuoidea</taxon>
        <taxon>Erebidae</taxon>
        <taxon>Arctiinae</taxon>
        <taxon>Arctia</taxon>
    </lineage>
</organism>
<dbReference type="AlphaFoldDB" id="A0A8S1BC08"/>